<comment type="caution">
    <text evidence="1">The sequence shown here is derived from an EMBL/GenBank/DDBJ whole genome shotgun (WGS) entry which is preliminary data.</text>
</comment>
<dbReference type="RefSeq" id="WP_255135347.1">
    <property type="nucleotide sequence ID" value="NZ_JANDBC010000002.1"/>
</dbReference>
<proteinExistence type="predicted"/>
<name>A0A9X2L556_9BACT</name>
<dbReference type="EMBL" id="JANDBC010000002">
    <property type="protein sequence ID" value="MCP9292460.1"/>
    <property type="molecule type" value="Genomic_DNA"/>
</dbReference>
<evidence type="ECO:0000313" key="1">
    <source>
        <dbReference type="EMBL" id="MCP9292460.1"/>
    </source>
</evidence>
<reference evidence="1" key="1">
    <citation type="submission" date="2022-06" db="EMBL/GenBank/DDBJ databases">
        <title>Gracilimonas sp. CAU 1638 isolated from sea sediment.</title>
        <authorList>
            <person name="Kim W."/>
        </authorList>
    </citation>
    <scope>NUCLEOTIDE SEQUENCE</scope>
    <source>
        <strain evidence="1">CAU 1638</strain>
    </source>
</reference>
<keyword evidence="2" id="KW-1185">Reference proteome</keyword>
<evidence type="ECO:0000313" key="2">
    <source>
        <dbReference type="Proteomes" id="UP001139125"/>
    </source>
</evidence>
<gene>
    <name evidence="1" type="ORF">NM125_12810</name>
</gene>
<dbReference type="Proteomes" id="UP001139125">
    <property type="component" value="Unassembled WGS sequence"/>
</dbReference>
<dbReference type="AlphaFoldDB" id="A0A9X2L556"/>
<sequence length="80" mass="9404">MQTEKSMQEIIDREVMTIKEAQVYVEEKTGMKSSLFYDCVRPLLSPRPMAINQRTRKPAHFVVAKEQVEQVIFSMKKQIE</sequence>
<organism evidence="1 2">
    <name type="scientific">Gracilimonas sediminicola</name>
    <dbReference type="NCBI Taxonomy" id="2952158"/>
    <lineage>
        <taxon>Bacteria</taxon>
        <taxon>Pseudomonadati</taxon>
        <taxon>Balneolota</taxon>
        <taxon>Balneolia</taxon>
        <taxon>Balneolales</taxon>
        <taxon>Balneolaceae</taxon>
        <taxon>Gracilimonas</taxon>
    </lineage>
</organism>
<accession>A0A9X2L556</accession>
<protein>
    <submittedName>
        <fullName evidence="1">Uncharacterized protein</fullName>
    </submittedName>
</protein>